<evidence type="ECO:0000256" key="2">
    <source>
        <dbReference type="ARBA" id="ARBA00022460"/>
    </source>
</evidence>
<dbReference type="PROSITE" id="PS00306">
    <property type="entry name" value="CASEIN_ALPHA_BETA"/>
    <property type="match status" value="1"/>
</dbReference>
<feature type="region of interest" description="Disordered" evidence="5">
    <location>
        <begin position="36"/>
        <end position="60"/>
    </location>
</feature>
<dbReference type="PROSITE" id="PS00233">
    <property type="entry name" value="CHIT_BIND_RR_1"/>
    <property type="match status" value="1"/>
</dbReference>
<feature type="chain" id="PRO_5043709006" description="Cuticle protein 16.8" evidence="6">
    <location>
        <begin position="16"/>
        <end position="160"/>
    </location>
</feature>
<dbReference type="AlphaFoldDB" id="A0AAV6V5U0"/>
<name>A0AAV6V5U0_9ARAC</name>
<dbReference type="GO" id="GO:0008010">
    <property type="term" value="F:structural constituent of chitin-based larval cuticle"/>
    <property type="evidence" value="ECO:0007669"/>
    <property type="project" value="TreeGrafter"/>
</dbReference>
<evidence type="ECO:0000256" key="1">
    <source>
        <dbReference type="ARBA" id="ARBA00002980"/>
    </source>
</evidence>
<dbReference type="Proteomes" id="UP000827092">
    <property type="component" value="Unassembled WGS sequence"/>
</dbReference>
<dbReference type="Pfam" id="PF00379">
    <property type="entry name" value="Chitin_bind_4"/>
    <property type="match status" value="1"/>
</dbReference>
<comment type="caution">
    <text evidence="7">The sequence shown here is derived from an EMBL/GenBank/DDBJ whole genome shotgun (WGS) entry which is preliminary data.</text>
</comment>
<dbReference type="PANTHER" id="PTHR10380">
    <property type="entry name" value="CUTICLE PROTEIN"/>
    <property type="match status" value="1"/>
</dbReference>
<dbReference type="InterPro" id="IPR050468">
    <property type="entry name" value="Cuticle_Struct_Prot"/>
</dbReference>
<accession>A0AAV6V5U0</accession>
<dbReference type="InterPro" id="IPR031311">
    <property type="entry name" value="CHIT_BIND_RR_consensus"/>
</dbReference>
<gene>
    <name evidence="7" type="ORF">JTE90_022831</name>
</gene>
<feature type="compositionally biased region" description="Low complexity" evidence="5">
    <location>
        <begin position="128"/>
        <end position="148"/>
    </location>
</feature>
<comment type="function">
    <text evidence="1">Component of the rigid cuticle of the spider.</text>
</comment>
<proteinExistence type="predicted"/>
<feature type="signal peptide" evidence="6">
    <location>
        <begin position="1"/>
        <end position="15"/>
    </location>
</feature>
<protein>
    <recommendedName>
        <fullName evidence="9">Cuticle protein 16.8</fullName>
    </recommendedName>
</protein>
<sequence>MKVLILLCLVAAAVAAPAEEVKYAPIPYSFNYNAETEDGGSSARQEAGDGAGKVQGSYTVTDLEGHSRTVEYVADELGFRANVRSNEPGTANINPASITVESSADDGGIAEVYSAAVAAAAATYSASASVGPKPAAAARPAQSRPAARTGTRYVLVSNSS</sequence>
<feature type="region of interest" description="Disordered" evidence="5">
    <location>
        <begin position="128"/>
        <end position="160"/>
    </location>
</feature>
<keyword evidence="3 6" id="KW-0732">Signal</keyword>
<dbReference type="EMBL" id="JAFNEN010000151">
    <property type="protein sequence ID" value="KAG8191842.1"/>
    <property type="molecule type" value="Genomic_DNA"/>
</dbReference>
<dbReference type="PRINTS" id="PR00947">
    <property type="entry name" value="CUTICLE"/>
</dbReference>
<evidence type="ECO:0008006" key="9">
    <source>
        <dbReference type="Google" id="ProtNLM"/>
    </source>
</evidence>
<dbReference type="InterPro" id="IPR000618">
    <property type="entry name" value="Insect_cuticle"/>
</dbReference>
<keyword evidence="2 4" id="KW-0193">Cuticle</keyword>
<keyword evidence="8" id="KW-1185">Reference proteome</keyword>
<dbReference type="InterPro" id="IPR031305">
    <property type="entry name" value="Casein_CS"/>
</dbReference>
<dbReference type="PROSITE" id="PS51155">
    <property type="entry name" value="CHIT_BIND_RR_2"/>
    <property type="match status" value="1"/>
</dbReference>
<evidence type="ECO:0000256" key="3">
    <source>
        <dbReference type="ARBA" id="ARBA00022729"/>
    </source>
</evidence>
<evidence type="ECO:0000256" key="6">
    <source>
        <dbReference type="SAM" id="SignalP"/>
    </source>
</evidence>
<evidence type="ECO:0000313" key="8">
    <source>
        <dbReference type="Proteomes" id="UP000827092"/>
    </source>
</evidence>
<evidence type="ECO:0000256" key="5">
    <source>
        <dbReference type="SAM" id="MobiDB-lite"/>
    </source>
</evidence>
<dbReference type="GO" id="GO:0062129">
    <property type="term" value="C:chitin-based extracellular matrix"/>
    <property type="evidence" value="ECO:0007669"/>
    <property type="project" value="TreeGrafter"/>
</dbReference>
<organism evidence="7 8">
    <name type="scientific">Oedothorax gibbosus</name>
    <dbReference type="NCBI Taxonomy" id="931172"/>
    <lineage>
        <taxon>Eukaryota</taxon>
        <taxon>Metazoa</taxon>
        <taxon>Ecdysozoa</taxon>
        <taxon>Arthropoda</taxon>
        <taxon>Chelicerata</taxon>
        <taxon>Arachnida</taxon>
        <taxon>Araneae</taxon>
        <taxon>Araneomorphae</taxon>
        <taxon>Entelegynae</taxon>
        <taxon>Araneoidea</taxon>
        <taxon>Linyphiidae</taxon>
        <taxon>Erigoninae</taxon>
        <taxon>Oedothorax</taxon>
    </lineage>
</organism>
<evidence type="ECO:0000256" key="4">
    <source>
        <dbReference type="PROSITE-ProRule" id="PRU00497"/>
    </source>
</evidence>
<reference evidence="7 8" key="1">
    <citation type="journal article" date="2022" name="Nat. Ecol. Evol.">
        <title>A masculinizing supergene underlies an exaggerated male reproductive morph in a spider.</title>
        <authorList>
            <person name="Hendrickx F."/>
            <person name="De Corte Z."/>
            <person name="Sonet G."/>
            <person name="Van Belleghem S.M."/>
            <person name="Kostlbacher S."/>
            <person name="Vangestel C."/>
        </authorList>
    </citation>
    <scope>NUCLEOTIDE SEQUENCE [LARGE SCALE GENOMIC DNA]</scope>
    <source>
        <strain evidence="7">W744_W776</strain>
    </source>
</reference>
<evidence type="ECO:0000313" key="7">
    <source>
        <dbReference type="EMBL" id="KAG8191842.1"/>
    </source>
</evidence>